<feature type="domain" description="Protein kinase" evidence="3">
    <location>
        <begin position="276"/>
        <end position="552"/>
    </location>
</feature>
<dbReference type="PROSITE" id="PS50011">
    <property type="entry name" value="PROTEIN_KINASE_DOM"/>
    <property type="match status" value="1"/>
</dbReference>
<keyword evidence="7" id="KW-1185">Reference proteome</keyword>
<dbReference type="Proteomes" id="UP000429607">
    <property type="component" value="Unassembled WGS sequence"/>
</dbReference>
<proteinExistence type="predicted"/>
<dbReference type="SMART" id="SM00220">
    <property type="entry name" value="S_TKc"/>
    <property type="match status" value="1"/>
</dbReference>
<dbReference type="Proteomes" id="UP000434957">
    <property type="component" value="Unassembled WGS sequence"/>
</dbReference>
<evidence type="ECO:0000256" key="1">
    <source>
        <dbReference type="SAM" id="MobiDB-lite"/>
    </source>
</evidence>
<dbReference type="AlphaFoldDB" id="A0A6A3LVQ6"/>
<dbReference type="EMBL" id="QXFT01000831">
    <property type="protein sequence ID" value="KAE9334963.1"/>
    <property type="molecule type" value="Genomic_DNA"/>
</dbReference>
<keyword evidence="2" id="KW-1133">Transmembrane helix</keyword>
<dbReference type="Gene3D" id="1.10.510.10">
    <property type="entry name" value="Transferase(Phosphotransferase) domain 1"/>
    <property type="match status" value="1"/>
</dbReference>
<reference evidence="4 6" key="1">
    <citation type="submission" date="2018-09" db="EMBL/GenBank/DDBJ databases">
        <title>Genomic investigation of the strawberry pathogen Phytophthora fragariae indicates pathogenicity is determined by transcriptional variation in three key races.</title>
        <authorList>
            <person name="Adams T.M."/>
            <person name="Armitage A.D."/>
            <person name="Sobczyk M.K."/>
            <person name="Bates H.J."/>
            <person name="Dunwell J.M."/>
            <person name="Nellist C.F."/>
            <person name="Harrison R.J."/>
        </authorList>
    </citation>
    <scope>NUCLEOTIDE SEQUENCE [LARGE SCALE GENOMIC DNA]</scope>
    <source>
        <strain evidence="4 6">SCRP249</strain>
        <strain evidence="5 7">SCRP333</strain>
    </source>
</reference>
<feature type="transmembrane region" description="Helical" evidence="2">
    <location>
        <begin position="178"/>
        <end position="202"/>
    </location>
</feature>
<comment type="caution">
    <text evidence="4">The sequence shown here is derived from an EMBL/GenBank/DDBJ whole genome shotgun (WGS) entry which is preliminary data.</text>
</comment>
<evidence type="ECO:0000313" key="5">
    <source>
        <dbReference type="EMBL" id="KAE9334963.1"/>
    </source>
</evidence>
<dbReference type="SUPFAM" id="SSF56112">
    <property type="entry name" value="Protein kinase-like (PK-like)"/>
    <property type="match status" value="1"/>
</dbReference>
<sequence length="556" mass="59701">MQSTEVYSDSSCQSPLSLTIIASGSCTSSTCSATTIASSTYYTATTCPSNIYKHALDVYGEDDYLLMDIYSGSDCTTYIETTGFAATGDCEVASTDGQSVIATLFSNGSAQLTYYLDASCIYPASTSYSISEDDLTAHTCSQGRKFYSSSGGSATNGVGSSSTGSLSSSEASGSSSGIGSGAIAGIIVGALLVFVLVGMLVFKRCQRRQSSNRAQVPSTFNHANDLPDAYYESQSSPVKLRSEATTTFSDFDRRRSPTKLWEDDVVVASRLPREKVILQKLINRGGYGEVYVGSYNGKTVAVKMLLPETKKTMSQVNAFLSEVKLMASLDHPRIVSFIGVAWDQLIDICVVSEYMAGGDLKALLTEFEDQGRPVGFDRDKVRIALHVSIALTYLHSCDPPVIHRDLKSKNILLDEAMDAKVTDFGISRERIDATMTGGIGTSFWMAPEVMMGERYDDKADMFSFGVVLSELDSHVTPYSQAKSLSSTESSSSDRSKLPSAAILQLVAAGRLRVQLSEAGPQSMVDLALACVSLDPNDRPTAAEALYKLQTILANEV</sequence>
<dbReference type="InterPro" id="IPR008271">
    <property type="entry name" value="Ser/Thr_kinase_AS"/>
</dbReference>
<gene>
    <name evidence="4" type="ORF">PR001_g12832</name>
    <name evidence="5" type="ORF">PR003_g13250</name>
</gene>
<organism evidence="4 6">
    <name type="scientific">Phytophthora rubi</name>
    <dbReference type="NCBI Taxonomy" id="129364"/>
    <lineage>
        <taxon>Eukaryota</taxon>
        <taxon>Sar</taxon>
        <taxon>Stramenopiles</taxon>
        <taxon>Oomycota</taxon>
        <taxon>Peronosporomycetes</taxon>
        <taxon>Peronosporales</taxon>
        <taxon>Peronosporaceae</taxon>
        <taxon>Phytophthora</taxon>
    </lineage>
</organism>
<dbReference type="Pfam" id="PF00069">
    <property type="entry name" value="Pkinase"/>
    <property type="match status" value="1"/>
</dbReference>
<dbReference type="InterPro" id="IPR011009">
    <property type="entry name" value="Kinase-like_dom_sf"/>
</dbReference>
<accession>A0A6A3LVQ6</accession>
<keyword evidence="2" id="KW-0472">Membrane</keyword>
<evidence type="ECO:0000313" key="7">
    <source>
        <dbReference type="Proteomes" id="UP000434957"/>
    </source>
</evidence>
<protein>
    <recommendedName>
        <fullName evidence="3">Protein kinase domain-containing protein</fullName>
    </recommendedName>
</protein>
<keyword evidence="2" id="KW-0812">Transmembrane</keyword>
<feature type="region of interest" description="Disordered" evidence="1">
    <location>
        <begin position="149"/>
        <end position="173"/>
    </location>
</feature>
<dbReference type="GO" id="GO:0005524">
    <property type="term" value="F:ATP binding"/>
    <property type="evidence" value="ECO:0007669"/>
    <property type="project" value="InterPro"/>
</dbReference>
<dbReference type="Gene3D" id="3.30.200.20">
    <property type="entry name" value="Phosphorylase Kinase, domain 1"/>
    <property type="match status" value="1"/>
</dbReference>
<dbReference type="PROSITE" id="PS00108">
    <property type="entry name" value="PROTEIN_KINASE_ST"/>
    <property type="match status" value="1"/>
</dbReference>
<dbReference type="PANTHER" id="PTHR44329:SF214">
    <property type="entry name" value="PROTEIN KINASE DOMAIN-CONTAINING PROTEIN"/>
    <property type="match status" value="1"/>
</dbReference>
<evidence type="ECO:0000259" key="3">
    <source>
        <dbReference type="PROSITE" id="PS50011"/>
    </source>
</evidence>
<dbReference type="GO" id="GO:0004674">
    <property type="term" value="F:protein serine/threonine kinase activity"/>
    <property type="evidence" value="ECO:0007669"/>
    <property type="project" value="TreeGrafter"/>
</dbReference>
<evidence type="ECO:0000313" key="4">
    <source>
        <dbReference type="EMBL" id="KAE9023781.1"/>
    </source>
</evidence>
<dbReference type="InterPro" id="IPR051681">
    <property type="entry name" value="Ser/Thr_Kinases-Pseudokinases"/>
</dbReference>
<name>A0A6A3LVQ6_9STRA</name>
<dbReference type="InterPro" id="IPR000719">
    <property type="entry name" value="Prot_kinase_dom"/>
</dbReference>
<evidence type="ECO:0000313" key="6">
    <source>
        <dbReference type="Proteomes" id="UP000429607"/>
    </source>
</evidence>
<dbReference type="PANTHER" id="PTHR44329">
    <property type="entry name" value="SERINE/THREONINE-PROTEIN KINASE TNNI3K-RELATED"/>
    <property type="match status" value="1"/>
</dbReference>
<dbReference type="EMBL" id="QXFV01000850">
    <property type="protein sequence ID" value="KAE9023781.1"/>
    <property type="molecule type" value="Genomic_DNA"/>
</dbReference>
<evidence type="ECO:0000256" key="2">
    <source>
        <dbReference type="SAM" id="Phobius"/>
    </source>
</evidence>